<dbReference type="Gene3D" id="2.60.40.10">
    <property type="entry name" value="Immunoglobulins"/>
    <property type="match status" value="17"/>
</dbReference>
<feature type="repeat" description="Filamin" evidence="4">
    <location>
        <begin position="2045"/>
        <end position="2136"/>
    </location>
</feature>
<sequence>MGDPYHHGKTRDHDQEQEVIPPIRLDDAEWKIIQQNTFTRWVNNHLKKAGDSIHSLETDFSDGLKLISLATVLSQKNVGRFNKKVNFRSQKLENVSLALKFFQDVEHIKIVNIDSSHIVDQNKKLILGLIWTLILHYSISMGWVQEKNDGQPEETPKQKLLNWIRSKLPVGMPLTNFTSDWNDGIAVGALVNAMVPGAVSDWEQWTPDHALENTQKAMQIAQDRLGVAPLITPGELIHPEIDEMSVMTYLSQFPVAKLDQVARKPEPPAEPIATGILEGLDEFPKVNMPSEFYVNVFGDGYRPKMKIIDPDGNEVHYTVVEENPHKFLIIYTPLRYGVHHLSLSLRDVALGTTTAVEDASRTVEALPVARMCSYPDRVRVGDVVPLRVEDAMRGVVEVVVVDAKGAEHLLAVIEGPGKGVHTCEYLPNGSGLHTINVFHNRNPIHGSPFPLRVSDRHSFSVWGRGINSEGIRVGDVVPVHIDVKGPTAEVVDDLSVQVFADDGAVVPVKLQKKGSRSTFLYSPTKVGGHSVHVANKLGPIGQSPYKVDVLPVTKSRVRAFGPGLEGGMTDQQSVFGVETNGDADRLAFSIEGPSKTDIICQDRGKGAALVSYTPKEPGVYKVNVLAGGEHITDSPFVLEVEPTVAGFYPSAAQLICHENEVNLIPGEPASFQIDTRNAGACGDTPSVEVFDEDLNLVPLSGSPIDDGIYGYSFVPKTTGKHHIVASLRGVAIPGSPFPVHVRNPIDVSKLRIYGPGVDGPVKSQEPTHFTIDAKQAGSGAVEVALADKSGRAVAIDVLDNNDGSFTVKYTAPRPGSYQLNVVFAGAQVPPIEINVEPQVDISGIRVTGLENGDVLRGHRFNIGVDIGNLMSRDRDVQVISNINGKNLKVPLKQSGPTSLSGLFVAHDIGKVNIKVLYDNALVKETNFNVLPGYDAAKCSATGEGLRKAVVGNPANFDINVQNAGEGELFVQFMGPAEAKNKCRDNSDGTCSVEYVAPAPGEYTIGICYGKDDDKQHIRGSPFRVIADMPNDPSRILVSGLRPDTIMETRVGSPVSFKIDASQTEEAPISVFVPPIYQQPLLEKEEGSKRLYRARFTPVGEPGSVIPVEVMYDGKPIPNSPYRIKLLPETEVNKVQVCGQDGSSGSFDVYASREAVAIVDVSKCGRVTDVKASVVGPDLRPRDCYLKQGALPKQYELRWPTDMAGNYKADVFINGEKIGSPLTVFAKKSGNKNDVKLTDKLAGIHVPVGELSVVSYDRIHEDSGAHLAVVPRNPAAVKFDLESKRIGTDRHRDIVKFRPTKPGVNSLDVYYGGDKVDEITYEAVSSDRLRGVNSLTSENSVVERLEHRYTSGVGSSSNVSSKKDLPSSPSRHVVTPDSTATSTNSYDYKRTALSTSSHSSSPTSTSFLTREFTFNVPPSVRPHSLKAIVTMPSKDADQAEIIDNHDGTIQVKYVPKKHGSHELAIVQDGAHIAGSPLRFYVDSYDGGYATVYGPGLQNSIVGEPAAFTVCAKGTAAKELSVSIEGPAQSRIKIHDNKDGTCSVTWVPPVPGEYKVHVKLGGKEVHDSPFHVLVAGEGQKRAHLSVGSTSEVALNISHSELKGISASIKSPSGIEEPCFVRLIEGGRLGVSFTPREPGEHLISVKRDGKLLPKAPFKIKVDKSQVGDASRVEVSGPGKKSAECMKENEILIDTSKAGYGGLSVSVQGPSKAELSCKEVKAGLIKVLYKPTEPGVYVVAVKFADNHVKDSPFTVQCTGKGAGRKQEEISRKAEQAGLSLVGKEALLFLKLPNVTPMDSCAKILDPKGRTEDVEMRDMGDQFFQIRWFPKMEGLHHLSILNKDAHIYGSPFQFTVGPFAEGGAHKVRASGQGVVRGETNSPQTFNIYTREAGPGNLVVSMEGPSKPQMEFQEHKDGNCHVKYKVAQPGEYLVAIKFNDQHIPDSPFKVFIAPATGEVRKLELAQFHDQGIPAGKAFTFTVLTHRANGHLEAKVVTPSNEIETIDIVPIEDGESYAMRFLPKESGNHYIHVTLDGAPMRDSPFRLRVGGRDQCDPTAISVTGDGIKKGSTGQKCEFIVITSNAGAGTLTVQLDGPSKATLDAYELERGYKVRYTPLAPGDYYAAIKYNGVHIPGSPYKIPVDGKVLGGVGYNETSFVKIDAVAKSSKGTVATVPEYKGDASKVEAKGAGLNKFFPGRPATFSIDTALAGPNILMVGVVTTKGPCEEVVVKHQGSGHYIVTYKVPDRVKGFIFIKYGDEEIPGSPFAIEP</sequence>
<comment type="similarity">
    <text evidence="1">Belongs to the filamin family.</text>
</comment>
<dbReference type="FunFam" id="2.60.40.10:FF:000096">
    <property type="entry name" value="filamin-C isoform X2"/>
    <property type="match status" value="1"/>
</dbReference>
<dbReference type="PANTHER" id="PTHR38537">
    <property type="entry name" value="JITTERBUG, ISOFORM N"/>
    <property type="match status" value="1"/>
</dbReference>
<evidence type="ECO:0000313" key="8">
    <source>
        <dbReference type="WBParaSite" id="HCON_00110240-00001"/>
    </source>
</evidence>
<dbReference type="InterPro" id="IPR001715">
    <property type="entry name" value="CH_dom"/>
</dbReference>
<dbReference type="PROSITE" id="PS50194">
    <property type="entry name" value="FILAMIN_REPEAT"/>
    <property type="match status" value="18"/>
</dbReference>
<reference evidence="8" key="1">
    <citation type="submission" date="2020-12" db="UniProtKB">
        <authorList>
            <consortium name="WormBaseParasite"/>
        </authorList>
    </citation>
    <scope>IDENTIFICATION</scope>
    <source>
        <strain evidence="8">MHco3</strain>
    </source>
</reference>
<feature type="domain" description="Calponin-homology (CH)" evidence="6">
    <location>
        <begin position="32"/>
        <end position="138"/>
    </location>
</feature>
<evidence type="ECO:0000313" key="7">
    <source>
        <dbReference type="Proteomes" id="UP000025227"/>
    </source>
</evidence>
<dbReference type="InterPro" id="IPR001298">
    <property type="entry name" value="Filamin/ABP280_rpt"/>
</dbReference>
<protein>
    <submittedName>
        <fullName evidence="8">Filamin-C</fullName>
    </submittedName>
</protein>
<dbReference type="SMART" id="SM00557">
    <property type="entry name" value="IG_FLMN"/>
    <property type="match status" value="16"/>
</dbReference>
<dbReference type="Gene3D" id="1.10.418.10">
    <property type="entry name" value="Calponin-like domain"/>
    <property type="match status" value="2"/>
</dbReference>
<feature type="repeat" description="Filamin" evidence="4">
    <location>
        <begin position="549"/>
        <end position="640"/>
    </location>
</feature>
<feature type="repeat" description="Filamin" evidence="4">
    <location>
        <begin position="742"/>
        <end position="837"/>
    </location>
</feature>
<feature type="domain" description="Calponin-homology (CH)" evidence="6">
    <location>
        <begin position="154"/>
        <end position="258"/>
    </location>
</feature>
<feature type="repeat" description="Filamin" evidence="4">
    <location>
        <begin position="1027"/>
        <end position="1125"/>
    </location>
</feature>
<evidence type="ECO:0000259" key="6">
    <source>
        <dbReference type="PROSITE" id="PS50021"/>
    </source>
</evidence>
<feature type="repeat" description="Filamin" evidence="4">
    <location>
        <begin position="1751"/>
        <end position="1851"/>
    </location>
</feature>
<dbReference type="InterPro" id="IPR013783">
    <property type="entry name" value="Ig-like_fold"/>
</dbReference>
<feature type="repeat" description="Filamin" evidence="4">
    <location>
        <begin position="930"/>
        <end position="1026"/>
    </location>
</feature>
<feature type="repeat" description="Filamin" evidence="4">
    <location>
        <begin position="2170"/>
        <end position="2264"/>
    </location>
</feature>
<keyword evidence="2" id="KW-0677">Repeat</keyword>
<dbReference type="InterPro" id="IPR044801">
    <property type="entry name" value="Filamin"/>
</dbReference>
<dbReference type="PROSITE" id="PS50021">
    <property type="entry name" value="CH"/>
    <property type="match status" value="2"/>
</dbReference>
<dbReference type="Pfam" id="PF00630">
    <property type="entry name" value="Filamin"/>
    <property type="match status" value="15"/>
</dbReference>
<feature type="repeat" description="Filamin" evidence="4">
    <location>
        <begin position="1410"/>
        <end position="1480"/>
    </location>
</feature>
<feature type="region of interest" description="Disordered" evidence="5">
    <location>
        <begin position="1348"/>
        <end position="1383"/>
    </location>
</feature>
<dbReference type="InterPro" id="IPR014756">
    <property type="entry name" value="Ig_E-set"/>
</dbReference>
<feature type="repeat" description="Filamin" evidence="4">
    <location>
        <begin position="1854"/>
        <end position="1946"/>
    </location>
</feature>
<dbReference type="OMA" id="HMIPHFP"/>
<dbReference type="SUPFAM" id="SSF47576">
    <property type="entry name" value="Calponin-homology domain, CH-domain"/>
    <property type="match status" value="1"/>
</dbReference>
<feature type="repeat" description="Filamin" evidence="4">
    <location>
        <begin position="1661"/>
        <end position="1753"/>
    </location>
</feature>
<dbReference type="GO" id="GO:0051015">
    <property type="term" value="F:actin filament binding"/>
    <property type="evidence" value="ECO:0007669"/>
    <property type="project" value="InterPro"/>
</dbReference>
<dbReference type="InterPro" id="IPR017868">
    <property type="entry name" value="Filamin/ABP280_repeat-like"/>
</dbReference>
<feature type="repeat" description="Filamin" evidence="4">
    <location>
        <begin position="1126"/>
        <end position="1225"/>
    </location>
</feature>
<feature type="repeat" description="Filamin" evidence="4">
    <location>
        <begin position="1570"/>
        <end position="1658"/>
    </location>
</feature>
<feature type="repeat" description="Filamin" evidence="4">
    <location>
        <begin position="354"/>
        <end position="453"/>
    </location>
</feature>
<dbReference type="FunFam" id="2.60.40.10:FF:000140">
    <property type="entry name" value="FiLamiN (Actin binding protein) homolog"/>
    <property type="match status" value="1"/>
</dbReference>
<evidence type="ECO:0000256" key="3">
    <source>
        <dbReference type="ARBA" id="ARBA00023203"/>
    </source>
</evidence>
<dbReference type="GO" id="GO:0030036">
    <property type="term" value="P:actin cytoskeleton organization"/>
    <property type="evidence" value="ECO:0007669"/>
    <property type="project" value="InterPro"/>
</dbReference>
<feature type="compositionally biased region" description="Low complexity" evidence="5">
    <location>
        <begin position="1350"/>
        <end position="1359"/>
    </location>
</feature>
<keyword evidence="3" id="KW-0009">Actin-binding</keyword>
<dbReference type="InterPro" id="IPR001589">
    <property type="entry name" value="Actinin_actin-bd_CS"/>
</dbReference>
<organism evidence="7 8">
    <name type="scientific">Haemonchus contortus</name>
    <name type="common">Barber pole worm</name>
    <dbReference type="NCBI Taxonomy" id="6289"/>
    <lineage>
        <taxon>Eukaryota</taxon>
        <taxon>Metazoa</taxon>
        <taxon>Ecdysozoa</taxon>
        <taxon>Nematoda</taxon>
        <taxon>Chromadorea</taxon>
        <taxon>Rhabditida</taxon>
        <taxon>Rhabditina</taxon>
        <taxon>Rhabditomorpha</taxon>
        <taxon>Strongyloidea</taxon>
        <taxon>Trichostrongylidae</taxon>
        <taxon>Haemonchus</taxon>
    </lineage>
</organism>
<evidence type="ECO:0000256" key="4">
    <source>
        <dbReference type="PROSITE-ProRule" id="PRU00087"/>
    </source>
</evidence>
<dbReference type="InterPro" id="IPR036872">
    <property type="entry name" value="CH_dom_sf"/>
</dbReference>
<dbReference type="Proteomes" id="UP000025227">
    <property type="component" value="Unplaced"/>
</dbReference>
<dbReference type="PROSITE" id="PS00019">
    <property type="entry name" value="ACTININ_1"/>
    <property type="match status" value="1"/>
</dbReference>
<accession>A0A7I4YJK2</accession>
<name>A0A7I4YJK2_HAECO</name>
<dbReference type="Pfam" id="PF00307">
    <property type="entry name" value="CH"/>
    <property type="match status" value="2"/>
</dbReference>
<dbReference type="OrthoDB" id="5334309at2759"/>
<evidence type="ECO:0000256" key="5">
    <source>
        <dbReference type="SAM" id="MobiDB-lite"/>
    </source>
</evidence>
<feature type="repeat" description="Filamin" evidence="4">
    <location>
        <begin position="451"/>
        <end position="549"/>
    </location>
</feature>
<proteinExistence type="inferred from homology"/>
<keyword evidence="7" id="KW-1185">Reference proteome</keyword>
<dbReference type="SUPFAM" id="SSF81296">
    <property type="entry name" value="E set domains"/>
    <property type="match status" value="18"/>
</dbReference>
<dbReference type="CDD" id="cd21230">
    <property type="entry name" value="CH_FLN_rpt2"/>
    <property type="match status" value="1"/>
</dbReference>
<dbReference type="PANTHER" id="PTHR38537:SF8">
    <property type="entry name" value="FILAMIN-A"/>
    <property type="match status" value="1"/>
</dbReference>
<dbReference type="SMART" id="SM00033">
    <property type="entry name" value="CH"/>
    <property type="match status" value="2"/>
</dbReference>
<evidence type="ECO:0000256" key="2">
    <source>
        <dbReference type="ARBA" id="ARBA00022737"/>
    </source>
</evidence>
<evidence type="ECO:0000256" key="1">
    <source>
        <dbReference type="ARBA" id="ARBA00009238"/>
    </source>
</evidence>
<feature type="repeat" description="Filamin" evidence="4">
    <location>
        <begin position="666"/>
        <end position="741"/>
    </location>
</feature>
<feature type="repeat" description="Filamin" evidence="4">
    <location>
        <begin position="1968"/>
        <end position="2042"/>
    </location>
</feature>
<dbReference type="CDD" id="cd21311">
    <property type="entry name" value="CH_dFLNA-like_rpt1"/>
    <property type="match status" value="1"/>
</dbReference>
<feature type="repeat" description="Filamin" evidence="4">
    <location>
        <begin position="1480"/>
        <end position="1572"/>
    </location>
</feature>
<feature type="repeat" description="Filamin" evidence="4">
    <location>
        <begin position="278"/>
        <end position="347"/>
    </location>
</feature>
<dbReference type="WBParaSite" id="HCON_00110240-00001">
    <property type="protein sequence ID" value="HCON_00110240-00001"/>
    <property type="gene ID" value="HCON_00110240"/>
</dbReference>
<dbReference type="FunFam" id="1.10.418.10:FF:000006">
    <property type="entry name" value="Filamin-B isoform A"/>
    <property type="match status" value="1"/>
</dbReference>